<dbReference type="PANTHER" id="PTHR43852:SF2">
    <property type="entry name" value="PROTEIN ADENYLYLTRANSFERASE MNTA"/>
    <property type="match status" value="1"/>
</dbReference>
<dbReference type="HOGENOM" id="CLU_1980604_0_0_6"/>
<feature type="domain" description="Polymerase beta nucleotidyltransferase" evidence="1">
    <location>
        <begin position="16"/>
        <end position="110"/>
    </location>
</feature>
<accession>A0A0B4XQ36</accession>
<protein>
    <recommendedName>
        <fullName evidence="1">Polymerase beta nucleotidyltransferase domain-containing protein</fullName>
    </recommendedName>
</protein>
<dbReference type="InterPro" id="IPR041633">
    <property type="entry name" value="Polbeta"/>
</dbReference>
<dbReference type="Proteomes" id="UP000006764">
    <property type="component" value="Chromosome"/>
</dbReference>
<evidence type="ECO:0000313" key="3">
    <source>
        <dbReference type="Proteomes" id="UP000006764"/>
    </source>
</evidence>
<proteinExistence type="predicted"/>
<keyword evidence="3" id="KW-1185">Reference proteome</keyword>
<dbReference type="SUPFAM" id="SSF81301">
    <property type="entry name" value="Nucleotidyltransferase"/>
    <property type="match status" value="1"/>
</dbReference>
<dbReference type="KEGG" id="apac:S7S_10630"/>
<dbReference type="CDD" id="cd05403">
    <property type="entry name" value="NT_KNTase_like"/>
    <property type="match status" value="1"/>
</dbReference>
<gene>
    <name evidence="2" type="ORF">S7S_10630</name>
</gene>
<dbReference type="Gene3D" id="3.30.460.10">
    <property type="entry name" value="Beta Polymerase, domain 2"/>
    <property type="match status" value="1"/>
</dbReference>
<sequence length="138" mass="15386">MRWNSMSPDEAPLQKRLAAIFSDTPGLCFAVLVGSRATGAASSSSDWDVALQWAKPGLDMDTLACEERLRERLAHALECSLESVDLINLSSAGLAMRAAVAEEGVPLYGDAELAWFHFLSRTWRELEQWQWEREHHAA</sequence>
<dbReference type="PANTHER" id="PTHR43852">
    <property type="entry name" value="NUCLEOTIDYLTRANSFERASE"/>
    <property type="match status" value="1"/>
</dbReference>
<reference evidence="2 3" key="1">
    <citation type="journal article" date="2012" name="J. Bacteriol.">
        <title>Genome sequence of an alkane-degrading bacterium, Alcanivorax pacificus type strain W11-5, isolated from deep sea sediment.</title>
        <authorList>
            <person name="Lai Q."/>
            <person name="Shao Z."/>
        </authorList>
    </citation>
    <scope>NUCLEOTIDE SEQUENCE [LARGE SCALE GENOMIC DNA]</scope>
    <source>
        <strain evidence="2 3">W11-5</strain>
    </source>
</reference>
<dbReference type="NCBIfam" id="NF047752">
    <property type="entry name" value="MntA_antitoxin"/>
    <property type="match status" value="1"/>
</dbReference>
<dbReference type="STRING" id="391936.S7S_10630"/>
<dbReference type="Pfam" id="PF18765">
    <property type="entry name" value="Polbeta"/>
    <property type="match status" value="1"/>
</dbReference>
<dbReference type="AlphaFoldDB" id="A0A0B4XQ36"/>
<dbReference type="EMBL" id="CP004387">
    <property type="protein sequence ID" value="AJD48538.1"/>
    <property type="molecule type" value="Genomic_DNA"/>
</dbReference>
<evidence type="ECO:0000313" key="2">
    <source>
        <dbReference type="EMBL" id="AJD48538.1"/>
    </source>
</evidence>
<name>A0A0B4XQ36_9GAMM</name>
<organism evidence="2 3">
    <name type="scientific">Isoalcanivorax pacificus W11-5</name>
    <dbReference type="NCBI Taxonomy" id="391936"/>
    <lineage>
        <taxon>Bacteria</taxon>
        <taxon>Pseudomonadati</taxon>
        <taxon>Pseudomonadota</taxon>
        <taxon>Gammaproteobacteria</taxon>
        <taxon>Oceanospirillales</taxon>
        <taxon>Alcanivoracaceae</taxon>
        <taxon>Isoalcanivorax</taxon>
    </lineage>
</organism>
<dbReference type="InterPro" id="IPR052930">
    <property type="entry name" value="TA_antitoxin_MntA"/>
</dbReference>
<dbReference type="InterPro" id="IPR043519">
    <property type="entry name" value="NT_sf"/>
</dbReference>
<evidence type="ECO:0000259" key="1">
    <source>
        <dbReference type="Pfam" id="PF18765"/>
    </source>
</evidence>